<protein>
    <submittedName>
        <fullName evidence="2">Uncharacterized protein</fullName>
    </submittedName>
</protein>
<keyword evidence="3" id="KW-1185">Reference proteome</keyword>
<accession>A0A6A7C2T8</accession>
<feature type="non-terminal residue" evidence="2">
    <location>
        <position position="1"/>
    </location>
</feature>
<reference evidence="2" key="1">
    <citation type="journal article" date="2020" name="Stud. Mycol.">
        <title>101 Dothideomycetes genomes: a test case for predicting lifestyles and emergence of pathogens.</title>
        <authorList>
            <person name="Haridas S."/>
            <person name="Albert R."/>
            <person name="Binder M."/>
            <person name="Bloem J."/>
            <person name="Labutti K."/>
            <person name="Salamov A."/>
            <person name="Andreopoulos B."/>
            <person name="Baker S."/>
            <person name="Barry K."/>
            <person name="Bills G."/>
            <person name="Bluhm B."/>
            <person name="Cannon C."/>
            <person name="Castanera R."/>
            <person name="Culley D."/>
            <person name="Daum C."/>
            <person name="Ezra D."/>
            <person name="Gonzalez J."/>
            <person name="Henrissat B."/>
            <person name="Kuo A."/>
            <person name="Liang C."/>
            <person name="Lipzen A."/>
            <person name="Lutzoni F."/>
            <person name="Magnuson J."/>
            <person name="Mondo S."/>
            <person name="Nolan M."/>
            <person name="Ohm R."/>
            <person name="Pangilinan J."/>
            <person name="Park H.-J."/>
            <person name="Ramirez L."/>
            <person name="Alfaro M."/>
            <person name="Sun H."/>
            <person name="Tritt A."/>
            <person name="Yoshinaga Y."/>
            <person name="Zwiers L.-H."/>
            <person name="Turgeon B."/>
            <person name="Goodwin S."/>
            <person name="Spatafora J."/>
            <person name="Crous P."/>
            <person name="Grigoriev I."/>
        </authorList>
    </citation>
    <scope>NUCLEOTIDE SEQUENCE</scope>
    <source>
        <strain evidence="2">CBS 480.64</strain>
    </source>
</reference>
<dbReference type="GO" id="GO:0031390">
    <property type="term" value="C:Ctf18 RFC-like complex"/>
    <property type="evidence" value="ECO:0007669"/>
    <property type="project" value="InterPro"/>
</dbReference>
<dbReference type="OrthoDB" id="5199543at2759"/>
<name>A0A6A7C2T8_9PEZI</name>
<feature type="region of interest" description="Disordered" evidence="1">
    <location>
        <begin position="201"/>
        <end position="231"/>
    </location>
</feature>
<dbReference type="Proteomes" id="UP000799421">
    <property type="component" value="Unassembled WGS sequence"/>
</dbReference>
<organism evidence="2 3">
    <name type="scientific">Piedraia hortae CBS 480.64</name>
    <dbReference type="NCBI Taxonomy" id="1314780"/>
    <lineage>
        <taxon>Eukaryota</taxon>
        <taxon>Fungi</taxon>
        <taxon>Dikarya</taxon>
        <taxon>Ascomycota</taxon>
        <taxon>Pezizomycotina</taxon>
        <taxon>Dothideomycetes</taxon>
        <taxon>Dothideomycetidae</taxon>
        <taxon>Capnodiales</taxon>
        <taxon>Piedraiaceae</taxon>
        <taxon>Piedraia</taxon>
    </lineage>
</organism>
<evidence type="ECO:0000313" key="3">
    <source>
        <dbReference type="Proteomes" id="UP000799421"/>
    </source>
</evidence>
<dbReference type="GO" id="GO:0007064">
    <property type="term" value="P:mitotic sister chromatid cohesion"/>
    <property type="evidence" value="ECO:0007669"/>
    <property type="project" value="InterPro"/>
</dbReference>
<dbReference type="Pfam" id="PF09724">
    <property type="entry name" value="Dcc1"/>
    <property type="match status" value="1"/>
</dbReference>
<proteinExistence type="predicted"/>
<sequence>LRAISQSFSTLDLTPQHTDITQIKSLITRSVPVYPSQAHRESTSKSHLFSNLPYSLSECGAAYRELCCFENEGGVYCPTPEVKVKVWKTILQNATAEGNDVASTVPALLTQVEGEWPKGLLDAVIALLTSENEQTLNLESTVLFTGTNLLSSKTVWKTDGFLDEWRDVLPEQWRGKAGVNLLKDKVKFVMVNNGGEIASVDDVGGENTPAAKETSVGKKRGWHDRFKKQKG</sequence>
<dbReference type="InterPro" id="IPR019128">
    <property type="entry name" value="Dcc1"/>
</dbReference>
<dbReference type="EMBL" id="MU005970">
    <property type="protein sequence ID" value="KAF2861820.1"/>
    <property type="molecule type" value="Genomic_DNA"/>
</dbReference>
<evidence type="ECO:0000256" key="1">
    <source>
        <dbReference type="SAM" id="MobiDB-lite"/>
    </source>
</evidence>
<gene>
    <name evidence="2" type="ORF">K470DRAFT_214143</name>
</gene>
<dbReference type="AlphaFoldDB" id="A0A6A7C2T8"/>
<feature type="compositionally biased region" description="Basic residues" evidence="1">
    <location>
        <begin position="217"/>
        <end position="231"/>
    </location>
</feature>
<evidence type="ECO:0000313" key="2">
    <source>
        <dbReference type="EMBL" id="KAF2861820.1"/>
    </source>
</evidence>